<keyword evidence="3" id="KW-1185">Reference proteome</keyword>
<comment type="caution">
    <text evidence="2">The sequence shown here is derived from an EMBL/GenBank/DDBJ whole genome shotgun (WGS) entry which is preliminary data.</text>
</comment>
<proteinExistence type="predicted"/>
<dbReference type="InterPro" id="IPR012340">
    <property type="entry name" value="NA-bd_OB-fold"/>
</dbReference>
<dbReference type="SUPFAM" id="SSF50249">
    <property type="entry name" value="Nucleic acid-binding proteins"/>
    <property type="match status" value="2"/>
</dbReference>
<feature type="domain" description="Replication factor A C-terminal" evidence="1">
    <location>
        <begin position="334"/>
        <end position="410"/>
    </location>
</feature>
<name>A0ABU6XL32_9FABA</name>
<dbReference type="PANTHER" id="PTHR47165">
    <property type="entry name" value="OS03G0429900 PROTEIN"/>
    <property type="match status" value="1"/>
</dbReference>
<reference evidence="2 3" key="1">
    <citation type="journal article" date="2023" name="Plants (Basel)">
        <title>Bridging the Gap: Combining Genomics and Transcriptomics Approaches to Understand Stylosanthes scabra, an Orphan Legume from the Brazilian Caatinga.</title>
        <authorList>
            <person name="Ferreira-Neto J.R.C."/>
            <person name="da Silva M.D."/>
            <person name="Binneck E."/>
            <person name="de Melo N.F."/>
            <person name="da Silva R.H."/>
            <person name="de Melo A.L.T.M."/>
            <person name="Pandolfi V."/>
            <person name="Bustamante F.O."/>
            <person name="Brasileiro-Vidal A.C."/>
            <person name="Benko-Iseppon A.M."/>
        </authorList>
    </citation>
    <scope>NUCLEOTIDE SEQUENCE [LARGE SCALE GENOMIC DNA]</scope>
    <source>
        <tissue evidence="2">Leaves</tissue>
    </source>
</reference>
<evidence type="ECO:0000313" key="2">
    <source>
        <dbReference type="EMBL" id="MED6198772.1"/>
    </source>
</evidence>
<accession>A0ABU6XL32</accession>
<dbReference type="CDD" id="cd04481">
    <property type="entry name" value="RPA1_DBD_B_like"/>
    <property type="match status" value="1"/>
</dbReference>
<dbReference type="Pfam" id="PF08646">
    <property type="entry name" value="Rep_fac-A_C"/>
    <property type="match status" value="1"/>
</dbReference>
<dbReference type="EMBL" id="JASCZI010212220">
    <property type="protein sequence ID" value="MED6198772.1"/>
    <property type="molecule type" value="Genomic_DNA"/>
</dbReference>
<gene>
    <name evidence="2" type="ORF">PIB30_069723</name>
</gene>
<evidence type="ECO:0000313" key="3">
    <source>
        <dbReference type="Proteomes" id="UP001341840"/>
    </source>
</evidence>
<evidence type="ECO:0000259" key="1">
    <source>
        <dbReference type="Pfam" id="PF08646"/>
    </source>
</evidence>
<organism evidence="2 3">
    <name type="scientific">Stylosanthes scabra</name>
    <dbReference type="NCBI Taxonomy" id="79078"/>
    <lineage>
        <taxon>Eukaryota</taxon>
        <taxon>Viridiplantae</taxon>
        <taxon>Streptophyta</taxon>
        <taxon>Embryophyta</taxon>
        <taxon>Tracheophyta</taxon>
        <taxon>Spermatophyta</taxon>
        <taxon>Magnoliopsida</taxon>
        <taxon>eudicotyledons</taxon>
        <taxon>Gunneridae</taxon>
        <taxon>Pentapetalae</taxon>
        <taxon>rosids</taxon>
        <taxon>fabids</taxon>
        <taxon>Fabales</taxon>
        <taxon>Fabaceae</taxon>
        <taxon>Papilionoideae</taxon>
        <taxon>50 kb inversion clade</taxon>
        <taxon>dalbergioids sensu lato</taxon>
        <taxon>Dalbergieae</taxon>
        <taxon>Pterocarpus clade</taxon>
        <taxon>Stylosanthes</taxon>
    </lineage>
</organism>
<dbReference type="InterPro" id="IPR013955">
    <property type="entry name" value="Rep_factor-A_C"/>
</dbReference>
<protein>
    <recommendedName>
        <fullName evidence="1">Replication factor A C-terminal domain-containing protein</fullName>
    </recommendedName>
</protein>
<dbReference type="Gene3D" id="2.40.50.140">
    <property type="entry name" value="Nucleic acid-binding proteins"/>
    <property type="match status" value="2"/>
</dbReference>
<sequence>MLDNLEKELQQQLKDTLEQEERLWLQKSRAQSSPGGSFGRLPSNEKIHNAFFNIGALKAKGWIARHALPSKLGDNPEEVENAGDRLHAVLPRPLLTSWGRVLSEFKMFNMRRFIVVDSVLKSRTTETNLVLTFSNRTVVTPVANPSFPLEALRLRAISDILTAERINEAETFDVVALVVGKGDPREMQSKTGKDLKRLLIVVEDLEINCSLFDNHVDAIVPHLNEARNEPLIVVLHYFKATRWNGRTSLQSAFDLSKVRINPDLSKVVAFKERLGGYGASSTITHVSSQSGPSGAEELTQGNVNVMKIEDVVKIGKEGHAWVVARVAGLNVGPTDWCYKGCGTCGKKVDVAPKGRYECSQCHHTGEDFKFKYKVEVLVYDLTACITLLLWDGSVIPLCGKSADDVVKEDTEELGYPPTLDKKMGQVM</sequence>
<dbReference type="Proteomes" id="UP001341840">
    <property type="component" value="Unassembled WGS sequence"/>
</dbReference>
<dbReference type="PANTHER" id="PTHR47165:SF4">
    <property type="entry name" value="OS03G0429900 PROTEIN"/>
    <property type="match status" value="1"/>
</dbReference>